<reference evidence="4" key="2">
    <citation type="journal article" date="2009" name="Genome Res.">
        <title>Comparative genomic analyses of the human fungal pathogens Coccidioides and their relatives.</title>
        <authorList>
            <person name="Sharpton T.J."/>
            <person name="Stajich J.E."/>
            <person name="Rounsley S.D."/>
            <person name="Gardner M.J."/>
            <person name="Wortman J.R."/>
            <person name="Jordar V.S."/>
            <person name="Maiti R."/>
            <person name="Kodira C.D."/>
            <person name="Neafsey D.E."/>
            <person name="Zeng Q."/>
            <person name="Hung C.-Y."/>
            <person name="McMahan C."/>
            <person name="Muszewska A."/>
            <person name="Grynberg M."/>
            <person name="Mandel M.A."/>
            <person name="Kellner E.M."/>
            <person name="Barker B.M."/>
            <person name="Galgiani J.N."/>
            <person name="Orbach M.J."/>
            <person name="Kirkland T.N."/>
            <person name="Cole G.T."/>
            <person name="Henn M.R."/>
            <person name="Birren B.W."/>
            <person name="Taylor J.W."/>
        </authorList>
    </citation>
    <scope>NUCLEOTIDE SEQUENCE [LARGE SCALE GENOMIC DNA]</scope>
    <source>
        <strain evidence="4">RMSCC 3488</strain>
    </source>
</reference>
<protein>
    <recommendedName>
        <fullName evidence="2">WW domain-containing protein</fullName>
    </recommendedName>
</protein>
<dbReference type="VEuPathDB" id="FungiDB:CPAG_03632"/>
<feature type="region of interest" description="Disordered" evidence="1">
    <location>
        <begin position="1"/>
        <end position="28"/>
    </location>
</feature>
<feature type="compositionally biased region" description="Low complexity" evidence="1">
    <location>
        <begin position="446"/>
        <end position="460"/>
    </location>
</feature>
<organism evidence="3 4">
    <name type="scientific">Coccidioides posadasii RMSCC 3488</name>
    <dbReference type="NCBI Taxonomy" id="454284"/>
    <lineage>
        <taxon>Eukaryota</taxon>
        <taxon>Fungi</taxon>
        <taxon>Dikarya</taxon>
        <taxon>Ascomycota</taxon>
        <taxon>Pezizomycotina</taxon>
        <taxon>Eurotiomycetes</taxon>
        <taxon>Eurotiomycetidae</taxon>
        <taxon>Onygenales</taxon>
        <taxon>Onygenaceae</taxon>
        <taxon>Coccidioides</taxon>
    </lineage>
</organism>
<dbReference type="OrthoDB" id="2367685at2759"/>
<evidence type="ECO:0000259" key="2">
    <source>
        <dbReference type="PROSITE" id="PS50020"/>
    </source>
</evidence>
<reference evidence="4" key="3">
    <citation type="journal article" date="2010" name="Genome Res.">
        <title>Population genomic sequencing of Coccidioides fungi reveals recent hybridization and transposon control.</title>
        <authorList>
            <person name="Neafsey D.E."/>
            <person name="Barker B.M."/>
            <person name="Sharpton T.J."/>
            <person name="Stajich J.E."/>
            <person name="Park D.J."/>
            <person name="Whiston E."/>
            <person name="Hung C.-Y."/>
            <person name="McMahan C."/>
            <person name="White J."/>
            <person name="Sykes S."/>
            <person name="Heiman D."/>
            <person name="Young S."/>
            <person name="Zeng Q."/>
            <person name="Abouelleil A."/>
            <person name="Aftuck L."/>
            <person name="Bessette D."/>
            <person name="Brown A."/>
            <person name="FitzGerald M."/>
            <person name="Lui A."/>
            <person name="Macdonald J.P."/>
            <person name="Priest M."/>
            <person name="Orbach M.J."/>
            <person name="Galgiani J.N."/>
            <person name="Kirkland T.N."/>
            <person name="Cole G.T."/>
            <person name="Birren B.W."/>
            <person name="Henn M.R."/>
            <person name="Taylor J.W."/>
            <person name="Rounsley S.D."/>
        </authorList>
    </citation>
    <scope>NUCLEOTIDE SEQUENCE [LARGE SCALE GENOMIC DNA]</scope>
    <source>
        <strain evidence="4">RMSCC 3488</strain>
    </source>
</reference>
<evidence type="ECO:0000313" key="4">
    <source>
        <dbReference type="Proteomes" id="UP000054567"/>
    </source>
</evidence>
<dbReference type="InterPro" id="IPR001202">
    <property type="entry name" value="WW_dom"/>
</dbReference>
<feature type="domain" description="WW" evidence="2">
    <location>
        <begin position="22"/>
        <end position="56"/>
    </location>
</feature>
<dbReference type="PROSITE" id="PS01159">
    <property type="entry name" value="WW_DOMAIN_1"/>
    <property type="match status" value="1"/>
</dbReference>
<dbReference type="SUPFAM" id="SSF51045">
    <property type="entry name" value="WW domain"/>
    <property type="match status" value="1"/>
</dbReference>
<feature type="compositionally biased region" description="Basic and acidic residues" evidence="1">
    <location>
        <begin position="90"/>
        <end position="100"/>
    </location>
</feature>
<dbReference type="Proteomes" id="UP000054567">
    <property type="component" value="Unassembled WGS sequence"/>
</dbReference>
<evidence type="ECO:0000256" key="1">
    <source>
        <dbReference type="SAM" id="MobiDB-lite"/>
    </source>
</evidence>
<feature type="compositionally biased region" description="Polar residues" evidence="1">
    <location>
        <begin position="176"/>
        <end position="231"/>
    </location>
</feature>
<dbReference type="PROSITE" id="PS50020">
    <property type="entry name" value="WW_DOMAIN_2"/>
    <property type="match status" value="1"/>
</dbReference>
<gene>
    <name evidence="3" type="ORF">CPAG_03632</name>
</gene>
<reference evidence="3 4" key="1">
    <citation type="submission" date="2007-06" db="EMBL/GenBank/DDBJ databases">
        <title>The Genome Sequence of Coccidioides posadasii RMSCC_3488.</title>
        <authorList>
            <consortium name="Coccidioides Genome Resources Consortium"/>
            <consortium name="The Broad Institute Genome Sequencing Platform"/>
            <person name="Henn M.R."/>
            <person name="Sykes S."/>
            <person name="Young S."/>
            <person name="Jaffe D."/>
            <person name="Berlin A."/>
            <person name="Alvarez P."/>
            <person name="Butler J."/>
            <person name="Gnerre S."/>
            <person name="Grabherr M."/>
            <person name="Mauceli E."/>
            <person name="Brockman W."/>
            <person name="Kodira C."/>
            <person name="Alvarado L."/>
            <person name="Zeng Q."/>
            <person name="Crawford M."/>
            <person name="Antoine C."/>
            <person name="Devon K."/>
            <person name="Galgiani J."/>
            <person name="Orsborn K."/>
            <person name="Lewis M.L."/>
            <person name="Nusbaum C."/>
            <person name="Galagan J."/>
            <person name="Birren B."/>
        </authorList>
    </citation>
    <scope>NUCLEOTIDE SEQUENCE [LARGE SCALE GENOMIC DNA]</scope>
    <source>
        <strain evidence="3 4">RMSCC 3488</strain>
    </source>
</reference>
<sequence>MNPQSSRVRSPADVGGPSTSPPPLPEGWLAQWEGTLRKWYFVQPATGKSQWEVPTEPFIPTPSSTPHSIASPGPYHAPRAASLAPSETEAASREFQELRSGKWPGSGSFSNNSFGSMQPSPYQQVSTPGSQRTPTLSGTPTMSDQMQSSRPSSQGILGQVASDLASRTNNDEMVDVQQTNTPNQYTCPPSYSQVQGTSNQVQDVTMGQETSQLQNENTGAGTSFTPQQSQAPAYATPDHGQIPQGAPIPSSMPGTAPIAQSHGESQPEMVQPISSAPMEPGAQYQYFPGQTPPAQQGMIPYPTQPHQQPDPYYQKGPIPVPPGQFPSRIAPGSQPKDNGITVIHPDPNAAPLFPTRYSDAERRRQQAGMQSGYNSRTPPGQAYQVPAGGGYTQNTAPNQGGYSQYDQYAPRSGQRQPSQGSGPPWDYDRSQPEPQGGYPVHARYTPPQQHQHQPQPQAQHYRADSGGYPGGWGR</sequence>
<dbReference type="Gene3D" id="2.20.70.10">
    <property type="match status" value="1"/>
</dbReference>
<proteinExistence type="predicted"/>
<dbReference type="EMBL" id="DS268110">
    <property type="protein sequence ID" value="KMM67297.1"/>
    <property type="molecule type" value="Genomic_DNA"/>
</dbReference>
<accession>A0A0J6I772</accession>
<evidence type="ECO:0000313" key="3">
    <source>
        <dbReference type="EMBL" id="KMM67297.1"/>
    </source>
</evidence>
<feature type="compositionally biased region" description="Low complexity" evidence="1">
    <location>
        <begin position="105"/>
        <end position="116"/>
    </location>
</feature>
<feature type="compositionally biased region" description="Polar residues" evidence="1">
    <location>
        <begin position="367"/>
        <end position="378"/>
    </location>
</feature>
<feature type="compositionally biased region" description="Polar residues" evidence="1">
    <location>
        <begin position="117"/>
        <end position="156"/>
    </location>
</feature>
<dbReference type="AlphaFoldDB" id="A0A0J6I772"/>
<dbReference type="InterPro" id="IPR036020">
    <property type="entry name" value="WW_dom_sf"/>
</dbReference>
<feature type="compositionally biased region" description="Polar residues" evidence="1">
    <location>
        <begin position="392"/>
        <end position="406"/>
    </location>
</feature>
<feature type="region of interest" description="Disordered" evidence="1">
    <location>
        <begin position="47"/>
        <end position="474"/>
    </location>
</feature>
<dbReference type="SMART" id="SM00456">
    <property type="entry name" value="WW"/>
    <property type="match status" value="1"/>
</dbReference>
<name>A0A0J6I772_COCPO</name>